<evidence type="ECO:0000313" key="4">
    <source>
        <dbReference type="WBParaSite" id="HPBE_0002009901-mRNA-1"/>
    </source>
</evidence>
<reference evidence="2 3" key="1">
    <citation type="submission" date="2018-11" db="EMBL/GenBank/DDBJ databases">
        <authorList>
            <consortium name="Pathogen Informatics"/>
        </authorList>
    </citation>
    <scope>NUCLEOTIDE SEQUENCE [LARGE SCALE GENOMIC DNA]</scope>
</reference>
<feature type="compositionally biased region" description="Low complexity" evidence="1">
    <location>
        <begin position="88"/>
        <end position="108"/>
    </location>
</feature>
<evidence type="ECO:0000256" key="1">
    <source>
        <dbReference type="SAM" id="MobiDB-lite"/>
    </source>
</evidence>
<feature type="compositionally biased region" description="Basic and acidic residues" evidence="1">
    <location>
        <begin position="149"/>
        <end position="161"/>
    </location>
</feature>
<accession>A0A3P8F2D3</accession>
<organism evidence="2">
    <name type="scientific">Heligmosomoides polygyrus</name>
    <name type="common">Parasitic roundworm</name>
    <dbReference type="NCBI Taxonomy" id="6339"/>
    <lineage>
        <taxon>Eukaryota</taxon>
        <taxon>Metazoa</taxon>
        <taxon>Ecdysozoa</taxon>
        <taxon>Nematoda</taxon>
        <taxon>Chromadorea</taxon>
        <taxon>Rhabditida</taxon>
        <taxon>Rhabditina</taxon>
        <taxon>Rhabditomorpha</taxon>
        <taxon>Strongyloidea</taxon>
        <taxon>Heligmosomidae</taxon>
        <taxon>Heligmosomoides</taxon>
    </lineage>
</organism>
<proteinExistence type="predicted"/>
<feature type="compositionally biased region" description="Low complexity" evidence="1">
    <location>
        <begin position="128"/>
        <end position="140"/>
    </location>
</feature>
<feature type="compositionally biased region" description="Basic and acidic residues" evidence="1">
    <location>
        <begin position="110"/>
        <end position="119"/>
    </location>
</feature>
<dbReference type="WBParaSite" id="HPBE_0002009901-mRNA-1">
    <property type="protein sequence ID" value="HPBE_0002009901-mRNA-1"/>
    <property type="gene ID" value="HPBE_0002009901"/>
</dbReference>
<protein>
    <submittedName>
        <fullName evidence="4">SET domain-containing protein</fullName>
    </submittedName>
</protein>
<feature type="compositionally biased region" description="Polar residues" evidence="1">
    <location>
        <begin position="184"/>
        <end position="193"/>
    </location>
</feature>
<feature type="compositionally biased region" description="Basic residues" evidence="1">
    <location>
        <begin position="27"/>
        <end position="38"/>
    </location>
</feature>
<feature type="region of interest" description="Disordered" evidence="1">
    <location>
        <begin position="73"/>
        <end position="222"/>
    </location>
</feature>
<feature type="region of interest" description="Disordered" evidence="1">
    <location>
        <begin position="1"/>
        <end position="38"/>
    </location>
</feature>
<evidence type="ECO:0000313" key="3">
    <source>
        <dbReference type="Proteomes" id="UP000050761"/>
    </source>
</evidence>
<sequence>MVTVKTGPSPQRGIQMRGATVLSNEKLRKRSSHRKPPRLRLQVHLPVVVLAQVLANQLRTKDGLKDQRRAQVLNRETTKNEPCDPPVATQKAAPSKPAAAKAAAAQPPVDQHDARETDPPSKQAVPVTKSTPRSSSSTKKIQNSPPSKEAVKDPEPAKKDLATGVKEPSLSASPPKTEGAKRTASASLSSTKQGKVAVTMSENPSRKKGASSNVKIPASSARHPKHPKLVLLSPNSEIIECTSVADKKERFLELLDFDLKTYEIAKEADVFKKKTLVFVTRKLTHRQTDRHGDSSPITSGNVFRSLNNRTQVIGLVADAAHGVFEDPLEAYCRGRTLLLGEERDLDVIVGQDLSRKSSDLARLLHIARCDAYENDNPAVLALIQSEDQSTRRKSGIVILFGPLDPKRYGNCIVVEPQGNRFIIATEQTVENKDERTLLEECGCSQLYHFPAEVDEPMWRKLQNWNITDQVVKTLDSRNAEKRVGRKAHEEVGRLTIRELSLLVLRFVRRRETTEKRNGFRKLLSEFRHDFLPGPPHKGVQWQRSVVAKQAGDLASTTLGTRRQS</sequence>
<evidence type="ECO:0000313" key="2">
    <source>
        <dbReference type="EMBL" id="VDP18239.1"/>
    </source>
</evidence>
<name>A0A3P8F2D3_HELPZ</name>
<keyword evidence="3" id="KW-1185">Reference proteome</keyword>
<reference evidence="4" key="2">
    <citation type="submission" date="2019-09" db="UniProtKB">
        <authorList>
            <consortium name="WormBaseParasite"/>
        </authorList>
    </citation>
    <scope>IDENTIFICATION</scope>
</reference>
<dbReference type="Proteomes" id="UP000050761">
    <property type="component" value="Unassembled WGS sequence"/>
</dbReference>
<gene>
    <name evidence="2" type="ORF">HPBE_LOCUS20098</name>
</gene>
<dbReference type="EMBL" id="UZAH01031857">
    <property type="protein sequence ID" value="VDP18239.1"/>
    <property type="molecule type" value="Genomic_DNA"/>
</dbReference>
<dbReference type="AlphaFoldDB" id="A0A3P8F2D3"/>